<evidence type="ECO:0000313" key="2">
    <source>
        <dbReference type="Proteomes" id="UP001185873"/>
    </source>
</evidence>
<dbReference type="RefSeq" id="WP_317471407.1">
    <property type="nucleotide sequence ID" value="NZ_JAWLKJ010000007.1"/>
</dbReference>
<dbReference type="AlphaFoldDB" id="A0AAE4R259"/>
<accession>A0AAE4R259</accession>
<protein>
    <submittedName>
        <fullName evidence="1">Uncharacterized protein</fullName>
    </submittedName>
</protein>
<evidence type="ECO:0000313" key="1">
    <source>
        <dbReference type="EMBL" id="MDV6300924.1"/>
    </source>
</evidence>
<proteinExistence type="predicted"/>
<organism evidence="1 2">
    <name type="scientific">Dietzia maris</name>
    <dbReference type="NCBI Taxonomy" id="37915"/>
    <lineage>
        <taxon>Bacteria</taxon>
        <taxon>Bacillati</taxon>
        <taxon>Actinomycetota</taxon>
        <taxon>Actinomycetes</taxon>
        <taxon>Mycobacteriales</taxon>
        <taxon>Dietziaceae</taxon>
        <taxon>Dietzia</taxon>
    </lineage>
</organism>
<name>A0AAE4R259_9ACTN</name>
<dbReference type="EMBL" id="JAWLKJ010000007">
    <property type="protein sequence ID" value="MDV6300924.1"/>
    <property type="molecule type" value="Genomic_DNA"/>
</dbReference>
<dbReference type="Proteomes" id="UP001185873">
    <property type="component" value="Unassembled WGS sequence"/>
</dbReference>
<reference evidence="1" key="1">
    <citation type="submission" date="2023-10" db="EMBL/GenBank/DDBJ databases">
        <title>Development of a sustainable strategy for remediation of hydrocarbon-contaminated territories based on the waste exchange concept.</title>
        <authorList>
            <person name="Krivoruchko A."/>
        </authorList>
    </citation>
    <scope>NUCLEOTIDE SEQUENCE</scope>
    <source>
        <strain evidence="1">IEGM 1175</strain>
    </source>
</reference>
<dbReference type="PROSITE" id="PS51257">
    <property type="entry name" value="PROKAR_LIPOPROTEIN"/>
    <property type="match status" value="1"/>
</dbReference>
<gene>
    <name evidence="1" type="ORF">R3P82_17590</name>
</gene>
<sequence>MRSIIAFGAVALLTLAGCSSPEQELDPQHAQTAATTTAAPVGPTETAITLGEPFTVDGPNYTADVTIERVYLPAQCGEYPNTNIALEVDVEVESGDGTREVLNTGTIRERDPDGYITRDRTVSKSCGNLQELEARNAQSGDKFRGVRWLRDDVNSESEILINTPTPQGAPIAEVFVLDLAEIDIESMPAPAAPPAAAPVQPPPSAAEPYVVECLFGTPGPSRMSDGTIQNTDYCANQPGAAESRFFEGNCSDMAWRQTMGLEGDRLCGSSLFEDGALGAN</sequence>
<comment type="caution">
    <text evidence="1">The sequence shown here is derived from an EMBL/GenBank/DDBJ whole genome shotgun (WGS) entry which is preliminary data.</text>
</comment>